<gene>
    <name evidence="10" type="ORF">HP555_13350</name>
</gene>
<dbReference type="AlphaFoldDB" id="A0A7T5VF51"/>
<dbReference type="InterPro" id="IPR038063">
    <property type="entry name" value="Transpep_catalytic_dom"/>
</dbReference>
<evidence type="ECO:0000256" key="1">
    <source>
        <dbReference type="ARBA" id="ARBA00004752"/>
    </source>
</evidence>
<keyword evidence="6 7" id="KW-0961">Cell wall biogenesis/degradation</keyword>
<keyword evidence="3" id="KW-0808">Transferase</keyword>
<evidence type="ECO:0000313" key="11">
    <source>
        <dbReference type="Proteomes" id="UP000596092"/>
    </source>
</evidence>
<evidence type="ECO:0000256" key="8">
    <source>
        <dbReference type="SAM" id="SignalP"/>
    </source>
</evidence>
<comment type="similarity">
    <text evidence="2">Belongs to the YkuD family.</text>
</comment>
<proteinExistence type="inferred from homology"/>
<evidence type="ECO:0000256" key="5">
    <source>
        <dbReference type="ARBA" id="ARBA00022984"/>
    </source>
</evidence>
<evidence type="ECO:0000259" key="9">
    <source>
        <dbReference type="PROSITE" id="PS52029"/>
    </source>
</evidence>
<evidence type="ECO:0000256" key="7">
    <source>
        <dbReference type="PROSITE-ProRule" id="PRU01373"/>
    </source>
</evidence>
<dbReference type="GO" id="GO:0009252">
    <property type="term" value="P:peptidoglycan biosynthetic process"/>
    <property type="evidence" value="ECO:0007669"/>
    <property type="project" value="UniProtKB-KW"/>
</dbReference>
<keyword evidence="8" id="KW-0732">Signal</keyword>
<feature type="signal peptide" evidence="8">
    <location>
        <begin position="1"/>
        <end position="33"/>
    </location>
</feature>
<dbReference type="GO" id="GO:0004180">
    <property type="term" value="F:carboxypeptidase activity"/>
    <property type="evidence" value="ECO:0007669"/>
    <property type="project" value="UniProtKB-ARBA"/>
</dbReference>
<keyword evidence="11" id="KW-1185">Reference proteome</keyword>
<comment type="pathway">
    <text evidence="1 7">Cell wall biogenesis; peptidoglycan biosynthesis.</text>
</comment>
<protein>
    <submittedName>
        <fullName evidence="10">Murein L,D-transpeptidase</fullName>
    </submittedName>
</protein>
<dbReference type="EMBL" id="CP054140">
    <property type="protein sequence ID" value="QQG66778.1"/>
    <property type="molecule type" value="Genomic_DNA"/>
</dbReference>
<dbReference type="SUPFAM" id="SSF141523">
    <property type="entry name" value="L,D-transpeptidase catalytic domain-like"/>
    <property type="match status" value="1"/>
</dbReference>
<evidence type="ECO:0000256" key="3">
    <source>
        <dbReference type="ARBA" id="ARBA00022679"/>
    </source>
</evidence>
<organism evidence="10 11">
    <name type="scientific">Desulfobulbus oligotrophicus</name>
    <dbReference type="NCBI Taxonomy" id="1909699"/>
    <lineage>
        <taxon>Bacteria</taxon>
        <taxon>Pseudomonadati</taxon>
        <taxon>Thermodesulfobacteriota</taxon>
        <taxon>Desulfobulbia</taxon>
        <taxon>Desulfobulbales</taxon>
        <taxon>Desulfobulbaceae</taxon>
        <taxon>Desulfobulbus</taxon>
    </lineage>
</organism>
<dbReference type="KEGG" id="dog:HP555_13350"/>
<name>A0A7T5VF51_9BACT</name>
<feature type="chain" id="PRO_5032626579" evidence="8">
    <location>
        <begin position="34"/>
        <end position="264"/>
    </location>
</feature>
<dbReference type="GO" id="GO:0008360">
    <property type="term" value="P:regulation of cell shape"/>
    <property type="evidence" value="ECO:0007669"/>
    <property type="project" value="UniProtKB-UniRule"/>
</dbReference>
<dbReference type="PANTHER" id="PTHR36699">
    <property type="entry name" value="LD-TRANSPEPTIDASE"/>
    <property type="match status" value="1"/>
</dbReference>
<feature type="active site" description="Proton donor/acceptor" evidence="7">
    <location>
        <position position="159"/>
    </location>
</feature>
<keyword evidence="5 7" id="KW-0573">Peptidoglycan synthesis</keyword>
<dbReference type="GO" id="GO:0071555">
    <property type="term" value="P:cell wall organization"/>
    <property type="evidence" value="ECO:0007669"/>
    <property type="project" value="UniProtKB-UniRule"/>
</dbReference>
<evidence type="ECO:0000256" key="6">
    <source>
        <dbReference type="ARBA" id="ARBA00023316"/>
    </source>
</evidence>
<dbReference type="Proteomes" id="UP000596092">
    <property type="component" value="Chromosome"/>
</dbReference>
<feature type="active site" description="Nucleophile" evidence="7">
    <location>
        <position position="167"/>
    </location>
</feature>
<accession>A0A7T5VF51</accession>
<evidence type="ECO:0000256" key="2">
    <source>
        <dbReference type="ARBA" id="ARBA00005992"/>
    </source>
</evidence>
<keyword evidence="4 7" id="KW-0133">Cell shape</keyword>
<dbReference type="GO" id="GO:0016740">
    <property type="term" value="F:transferase activity"/>
    <property type="evidence" value="ECO:0007669"/>
    <property type="project" value="UniProtKB-KW"/>
</dbReference>
<sequence length="264" mass="29585">MRSDRIHVALCKSLRILSFFLCAGVLSVCQAAAAEPPSTPKSEGLMVNIRPKVEQELLGKGFALGQPIFVRIFKLPGVLEVWMNRGRGFELFKSYRICNYSGFPGPKISEGDWQAPEGFYSVAAEQMNPKSGYHLAFDIGYPNAFDTAKNRTGGLIMVHGNCQSVGCFAMTNGRMEEIYLLANESLKQGQERFDVHIFPFALTPRNLNKFAVSPWIKFWRSLEPVYTAFENSKRVPDVTVQNGEYIVGSSARKLAMQHVFAEDR</sequence>
<dbReference type="InterPro" id="IPR005490">
    <property type="entry name" value="LD_TPept_cat_dom"/>
</dbReference>
<evidence type="ECO:0000256" key="4">
    <source>
        <dbReference type="ARBA" id="ARBA00022960"/>
    </source>
</evidence>
<evidence type="ECO:0000313" key="10">
    <source>
        <dbReference type="EMBL" id="QQG66778.1"/>
    </source>
</evidence>
<dbReference type="PROSITE" id="PS52029">
    <property type="entry name" value="LD_TPASE"/>
    <property type="match status" value="1"/>
</dbReference>
<dbReference type="RefSeq" id="WP_199263063.1">
    <property type="nucleotide sequence ID" value="NZ_CP054140.1"/>
</dbReference>
<reference evidence="10 11" key="1">
    <citation type="submission" date="2020-05" db="EMBL/GenBank/DDBJ databases">
        <title>Complete genome of Desulfobulbus oligotrophicus.</title>
        <authorList>
            <person name="Podar M."/>
        </authorList>
    </citation>
    <scope>NUCLEOTIDE SEQUENCE [LARGE SCALE GENOMIC DNA]</scope>
    <source>
        <strain evidence="10 11">Prop6</strain>
    </source>
</reference>
<feature type="domain" description="L,D-TPase catalytic" evidence="9">
    <location>
        <begin position="68"/>
        <end position="198"/>
    </location>
</feature>
<dbReference type="PANTHER" id="PTHR36699:SF1">
    <property type="entry name" value="L,D-TRANSPEPTIDASE YAFK-RELATED"/>
    <property type="match status" value="1"/>
</dbReference>